<evidence type="ECO:0000313" key="1">
    <source>
        <dbReference type="EMBL" id="MBC9178288.1"/>
    </source>
</evidence>
<sequence length="53" mass="5665">MTSRDLRWRLPAAFLLGLLALPLPAMAQLRSVTVPADASMVVAPRGQPAPRLA</sequence>
<proteinExistence type="predicted"/>
<gene>
    <name evidence="1" type="ORF">IBL25_15180</name>
</gene>
<comment type="caution">
    <text evidence="1">The sequence shown here is derived from an EMBL/GenBank/DDBJ whole genome shotgun (WGS) entry which is preliminary data.</text>
</comment>
<name>A0ABR7R9D0_9PROT</name>
<dbReference type="Proteomes" id="UP000603940">
    <property type="component" value="Unassembled WGS sequence"/>
</dbReference>
<reference evidence="1 2" key="1">
    <citation type="journal article" date="2009" name="Int. J. Syst. Evol. Microbiol.">
        <title>Transfer of Teichococcus ludipueritiae and Muricoccus roseus to the genus Roseomonas, as Roseomonas ludipueritiae comb. nov. and Roseomonas rosea comb. nov., respectively, and emended description of the genus Roseomonas.</title>
        <authorList>
            <person name="Sanchez-Porro C."/>
            <person name="Gallego V."/>
            <person name="Busse H.J."/>
            <person name="Kampfer P."/>
            <person name="Ventosa A."/>
        </authorList>
    </citation>
    <scope>NUCLEOTIDE SEQUENCE [LARGE SCALE GENOMIC DNA]</scope>
    <source>
        <strain evidence="1 2">DSM 14915</strain>
    </source>
</reference>
<evidence type="ECO:0000313" key="2">
    <source>
        <dbReference type="Proteomes" id="UP000603940"/>
    </source>
</evidence>
<feature type="non-terminal residue" evidence="1">
    <location>
        <position position="53"/>
    </location>
</feature>
<accession>A0ABR7R9D0</accession>
<organism evidence="1 2">
    <name type="scientific">Pseudoroseomonas ludipueritiae</name>
    <dbReference type="NCBI Taxonomy" id="198093"/>
    <lineage>
        <taxon>Bacteria</taxon>
        <taxon>Pseudomonadati</taxon>
        <taxon>Pseudomonadota</taxon>
        <taxon>Alphaproteobacteria</taxon>
        <taxon>Acetobacterales</taxon>
        <taxon>Acetobacteraceae</taxon>
        <taxon>Pseudoroseomonas</taxon>
    </lineage>
</organism>
<dbReference type="EMBL" id="JACTUZ010000069">
    <property type="protein sequence ID" value="MBC9178288.1"/>
    <property type="molecule type" value="Genomic_DNA"/>
</dbReference>
<protein>
    <submittedName>
        <fullName evidence="1">Uncharacterized protein</fullName>
    </submittedName>
</protein>
<keyword evidence="2" id="KW-1185">Reference proteome</keyword>